<dbReference type="PANTHER" id="PTHR34979:SF1">
    <property type="entry name" value="INNER MEMBRANE PROTEIN YGAZ"/>
    <property type="match status" value="1"/>
</dbReference>
<organism evidence="9 10">
    <name type="scientific">Streptococcus dentapri</name>
    <dbReference type="NCBI Taxonomy" id="573564"/>
    <lineage>
        <taxon>Bacteria</taxon>
        <taxon>Bacillati</taxon>
        <taxon>Bacillota</taxon>
        <taxon>Bacilli</taxon>
        <taxon>Lactobacillales</taxon>
        <taxon>Streptococcaceae</taxon>
        <taxon>Streptococcus</taxon>
    </lineage>
</organism>
<feature type="transmembrane region" description="Helical" evidence="8">
    <location>
        <begin position="12"/>
        <end position="34"/>
    </location>
</feature>
<feature type="transmembrane region" description="Helical" evidence="8">
    <location>
        <begin position="214"/>
        <end position="231"/>
    </location>
</feature>
<protein>
    <submittedName>
        <fullName evidence="9">AzlC family ABC transporter permease</fullName>
    </submittedName>
</protein>
<evidence type="ECO:0000256" key="8">
    <source>
        <dbReference type="SAM" id="Phobius"/>
    </source>
</evidence>
<evidence type="ECO:0000313" key="9">
    <source>
        <dbReference type="EMBL" id="MFC3931308.1"/>
    </source>
</evidence>
<comment type="caution">
    <text evidence="9">The sequence shown here is derived from an EMBL/GenBank/DDBJ whole genome shotgun (WGS) entry which is preliminary data.</text>
</comment>
<dbReference type="EMBL" id="JBHSAC010000005">
    <property type="protein sequence ID" value="MFC3931308.1"/>
    <property type="molecule type" value="Genomic_DNA"/>
</dbReference>
<comment type="similarity">
    <text evidence="2">Belongs to the AzlC family.</text>
</comment>
<keyword evidence="10" id="KW-1185">Reference proteome</keyword>
<feature type="transmembrane region" description="Helical" evidence="8">
    <location>
        <begin position="161"/>
        <end position="183"/>
    </location>
</feature>
<keyword evidence="7 8" id="KW-0472">Membrane</keyword>
<evidence type="ECO:0000256" key="4">
    <source>
        <dbReference type="ARBA" id="ARBA00022475"/>
    </source>
</evidence>
<feature type="transmembrane region" description="Helical" evidence="8">
    <location>
        <begin position="135"/>
        <end position="155"/>
    </location>
</feature>
<reference evidence="10" key="1">
    <citation type="journal article" date="2019" name="Int. J. Syst. Evol. Microbiol.">
        <title>The Global Catalogue of Microorganisms (GCM) 10K type strain sequencing project: providing services to taxonomists for standard genome sequencing and annotation.</title>
        <authorList>
            <consortium name="The Broad Institute Genomics Platform"/>
            <consortium name="The Broad Institute Genome Sequencing Center for Infectious Disease"/>
            <person name="Wu L."/>
            <person name="Ma J."/>
        </authorList>
    </citation>
    <scope>NUCLEOTIDE SEQUENCE [LARGE SCALE GENOMIC DNA]</scope>
    <source>
        <strain evidence="10">CCUG 58728</strain>
    </source>
</reference>
<keyword evidence="3" id="KW-0813">Transport</keyword>
<dbReference type="Pfam" id="PF03591">
    <property type="entry name" value="AzlC"/>
    <property type="match status" value="1"/>
</dbReference>
<sequence>MQKKGFIAGVKDALPTALGYISIGLAFGIVAAAANLSALEVGLMSLLVYGGSAQFAMVAMFVAQADLVTITMTVFFINLRNMLMSLHATTIFTETSFWNSMGIASLITDESYGVLLGENIHNKNISDNWMHGNNLFSYFAWVVSTIIGTLLGNIIPNPESFGLDFALIAMFIGLWIDQVASMLSEGAKKLILILLAVAISYVVLVTVVSESLAVLLATLIGCGVGVILDGYY</sequence>
<evidence type="ECO:0000256" key="7">
    <source>
        <dbReference type="ARBA" id="ARBA00023136"/>
    </source>
</evidence>
<evidence type="ECO:0000256" key="3">
    <source>
        <dbReference type="ARBA" id="ARBA00022448"/>
    </source>
</evidence>
<dbReference type="Proteomes" id="UP001595901">
    <property type="component" value="Unassembled WGS sequence"/>
</dbReference>
<keyword evidence="6 8" id="KW-1133">Transmembrane helix</keyword>
<dbReference type="PANTHER" id="PTHR34979">
    <property type="entry name" value="INNER MEMBRANE PROTEIN YGAZ"/>
    <property type="match status" value="1"/>
</dbReference>
<accession>A0ABV8CYH2</accession>
<evidence type="ECO:0000256" key="5">
    <source>
        <dbReference type="ARBA" id="ARBA00022692"/>
    </source>
</evidence>
<proteinExistence type="inferred from homology"/>
<feature type="transmembrane region" description="Helical" evidence="8">
    <location>
        <begin position="190"/>
        <end position="208"/>
    </location>
</feature>
<name>A0ABV8CYH2_9STRE</name>
<evidence type="ECO:0000313" key="10">
    <source>
        <dbReference type="Proteomes" id="UP001595901"/>
    </source>
</evidence>
<keyword evidence="4" id="KW-1003">Cell membrane</keyword>
<evidence type="ECO:0000256" key="1">
    <source>
        <dbReference type="ARBA" id="ARBA00004651"/>
    </source>
</evidence>
<evidence type="ECO:0000256" key="2">
    <source>
        <dbReference type="ARBA" id="ARBA00010735"/>
    </source>
</evidence>
<comment type="subcellular location">
    <subcellularLocation>
        <location evidence="1">Cell membrane</location>
        <topology evidence="1">Multi-pass membrane protein</topology>
    </subcellularLocation>
</comment>
<feature type="transmembrane region" description="Helical" evidence="8">
    <location>
        <begin position="54"/>
        <end position="77"/>
    </location>
</feature>
<dbReference type="InterPro" id="IPR011606">
    <property type="entry name" value="Brnchd-chn_aa_trnsp_permease"/>
</dbReference>
<gene>
    <name evidence="9" type="ORF">ACFOSE_00605</name>
</gene>
<evidence type="ECO:0000256" key="6">
    <source>
        <dbReference type="ARBA" id="ARBA00022989"/>
    </source>
</evidence>
<dbReference type="RefSeq" id="WP_380429165.1">
    <property type="nucleotide sequence ID" value="NZ_JBHSAC010000005.1"/>
</dbReference>
<keyword evidence="5 8" id="KW-0812">Transmembrane</keyword>